<dbReference type="PANTHER" id="PTHR11439">
    <property type="entry name" value="GAG-POL-RELATED RETROTRANSPOSON"/>
    <property type="match status" value="1"/>
</dbReference>
<evidence type="ECO:0008006" key="3">
    <source>
        <dbReference type="Google" id="ProtNLM"/>
    </source>
</evidence>
<dbReference type="AlphaFoldDB" id="A0A8J5FMB3"/>
<comment type="caution">
    <text evidence="1">The sequence shown here is derived from an EMBL/GenBank/DDBJ whole genome shotgun (WGS) entry which is preliminary data.</text>
</comment>
<evidence type="ECO:0000313" key="1">
    <source>
        <dbReference type="EMBL" id="KAG6491227.1"/>
    </source>
</evidence>
<organism evidence="1 2">
    <name type="scientific">Zingiber officinale</name>
    <name type="common">Ginger</name>
    <name type="synonym">Amomum zingiber</name>
    <dbReference type="NCBI Taxonomy" id="94328"/>
    <lineage>
        <taxon>Eukaryota</taxon>
        <taxon>Viridiplantae</taxon>
        <taxon>Streptophyta</taxon>
        <taxon>Embryophyta</taxon>
        <taxon>Tracheophyta</taxon>
        <taxon>Spermatophyta</taxon>
        <taxon>Magnoliopsida</taxon>
        <taxon>Liliopsida</taxon>
        <taxon>Zingiberales</taxon>
        <taxon>Zingiberaceae</taxon>
        <taxon>Zingiber</taxon>
    </lineage>
</organism>
<dbReference type="PANTHER" id="PTHR11439:SF502">
    <property type="entry name" value="SECRETED RXLR EFFECTOR PROTEIN 161-LIKE"/>
    <property type="match status" value="1"/>
</dbReference>
<accession>A0A8J5FMB3</accession>
<dbReference type="CDD" id="cd09272">
    <property type="entry name" value="RNase_HI_RT_Ty1"/>
    <property type="match status" value="1"/>
</dbReference>
<gene>
    <name evidence="1" type="ORF">ZIOFF_052563</name>
</gene>
<name>A0A8J5FMB3_ZINOF</name>
<keyword evidence="2" id="KW-1185">Reference proteome</keyword>
<evidence type="ECO:0000313" key="2">
    <source>
        <dbReference type="Proteomes" id="UP000734854"/>
    </source>
</evidence>
<reference evidence="1 2" key="1">
    <citation type="submission" date="2020-08" db="EMBL/GenBank/DDBJ databases">
        <title>Plant Genome Project.</title>
        <authorList>
            <person name="Zhang R.-G."/>
        </authorList>
    </citation>
    <scope>NUCLEOTIDE SEQUENCE [LARGE SCALE GENOMIC DNA]</scope>
    <source>
        <tissue evidence="1">Rhizome</tissue>
    </source>
</reference>
<protein>
    <recommendedName>
        <fullName evidence="3">Retrovirus-related Pol polyprotein from transposon TNT 1-94</fullName>
    </recommendedName>
</protein>
<dbReference type="EMBL" id="JACMSC010000014">
    <property type="protein sequence ID" value="KAG6491227.1"/>
    <property type="molecule type" value="Genomic_DNA"/>
</dbReference>
<sequence>MENEQVVLYGYSDSDWGGSKEDMKNTSGHCFSFGSGMITWNSKKQEVVAQSTAEVEYVAATGATDQAIWLRKMLSNLNHDQEVATTILCDNKSAIAMSQNPIFHNRTKHMKIKFYYLKEMEE</sequence>
<dbReference type="Proteomes" id="UP000734854">
    <property type="component" value="Unassembled WGS sequence"/>
</dbReference>
<proteinExistence type="predicted"/>